<organism evidence="2 3">
    <name type="scientific">Prorocentrum cordatum</name>
    <dbReference type="NCBI Taxonomy" id="2364126"/>
    <lineage>
        <taxon>Eukaryota</taxon>
        <taxon>Sar</taxon>
        <taxon>Alveolata</taxon>
        <taxon>Dinophyceae</taxon>
        <taxon>Prorocentrales</taxon>
        <taxon>Prorocentraceae</taxon>
        <taxon>Prorocentrum</taxon>
    </lineage>
</organism>
<comment type="caution">
    <text evidence="2">The sequence shown here is derived from an EMBL/GenBank/DDBJ whole genome shotgun (WGS) entry which is preliminary data.</text>
</comment>
<accession>A0ABN9PZ00</accession>
<feature type="compositionally biased region" description="Polar residues" evidence="1">
    <location>
        <begin position="123"/>
        <end position="135"/>
    </location>
</feature>
<protein>
    <submittedName>
        <fullName evidence="2">Uncharacterized protein</fullName>
    </submittedName>
</protein>
<evidence type="ECO:0000313" key="2">
    <source>
        <dbReference type="EMBL" id="CAK0796991.1"/>
    </source>
</evidence>
<feature type="region of interest" description="Disordered" evidence="1">
    <location>
        <begin position="123"/>
        <end position="146"/>
    </location>
</feature>
<keyword evidence="3" id="KW-1185">Reference proteome</keyword>
<dbReference type="EMBL" id="CAUYUJ010001658">
    <property type="protein sequence ID" value="CAK0796991.1"/>
    <property type="molecule type" value="Genomic_DNA"/>
</dbReference>
<evidence type="ECO:0000256" key="1">
    <source>
        <dbReference type="SAM" id="MobiDB-lite"/>
    </source>
</evidence>
<reference evidence="2" key="1">
    <citation type="submission" date="2023-10" db="EMBL/GenBank/DDBJ databases">
        <authorList>
            <person name="Chen Y."/>
            <person name="Shah S."/>
            <person name="Dougan E. K."/>
            <person name="Thang M."/>
            <person name="Chan C."/>
        </authorList>
    </citation>
    <scope>NUCLEOTIDE SEQUENCE [LARGE SCALE GENOMIC DNA]</scope>
</reference>
<evidence type="ECO:0000313" key="3">
    <source>
        <dbReference type="Proteomes" id="UP001189429"/>
    </source>
</evidence>
<sequence>PFWPKASLAPVLGHPPGPAAHAETMARARSPLSGALLAAAALCLCAQLLAPAFVQPRAARAQEVDPALAGAVAGLLALPGDVLAEGGKIPGAPLAGSPVCLSKPLVWLIYPLCDLVFLTSPSSGSVHDGTSTQALSRGRAGLSDRRRTPPYLARVGRCVMGGS</sequence>
<dbReference type="Proteomes" id="UP001189429">
    <property type="component" value="Unassembled WGS sequence"/>
</dbReference>
<gene>
    <name evidence="2" type="ORF">PCOR1329_LOCUS6198</name>
</gene>
<feature type="non-terminal residue" evidence="2">
    <location>
        <position position="1"/>
    </location>
</feature>
<name>A0ABN9PZ00_9DINO</name>
<proteinExistence type="predicted"/>